<evidence type="ECO:0000313" key="2">
    <source>
        <dbReference type="Proteomes" id="UP000593560"/>
    </source>
</evidence>
<accession>A0A7J9I0P2</accession>
<reference evidence="1 2" key="1">
    <citation type="journal article" date="2019" name="Genome Biol. Evol.">
        <title>Insights into the evolution of the New World diploid cottons (Gossypium, subgenus Houzingenia) based on genome sequencing.</title>
        <authorList>
            <person name="Grover C.E."/>
            <person name="Arick M.A. 2nd"/>
            <person name="Thrash A."/>
            <person name="Conover J.L."/>
            <person name="Sanders W.S."/>
            <person name="Peterson D.G."/>
            <person name="Frelichowski J.E."/>
            <person name="Scheffler J.A."/>
            <person name="Scheffler B.E."/>
            <person name="Wendel J.F."/>
        </authorList>
    </citation>
    <scope>NUCLEOTIDE SEQUENCE [LARGE SCALE GENOMIC DNA]</scope>
    <source>
        <strain evidence="1">0</strain>
        <tissue evidence="1">Leaf</tissue>
    </source>
</reference>
<gene>
    <name evidence="1" type="ORF">Gohar_000443</name>
</gene>
<organism evidence="1 2">
    <name type="scientific">Gossypium harknessii</name>
    <dbReference type="NCBI Taxonomy" id="34285"/>
    <lineage>
        <taxon>Eukaryota</taxon>
        <taxon>Viridiplantae</taxon>
        <taxon>Streptophyta</taxon>
        <taxon>Embryophyta</taxon>
        <taxon>Tracheophyta</taxon>
        <taxon>Spermatophyta</taxon>
        <taxon>Magnoliopsida</taxon>
        <taxon>eudicotyledons</taxon>
        <taxon>Gunneridae</taxon>
        <taxon>Pentapetalae</taxon>
        <taxon>rosids</taxon>
        <taxon>malvids</taxon>
        <taxon>Malvales</taxon>
        <taxon>Malvaceae</taxon>
        <taxon>Malvoideae</taxon>
        <taxon>Gossypium</taxon>
    </lineage>
</organism>
<dbReference type="EMBL" id="JABFAD010000013">
    <property type="protein sequence ID" value="MBA0815686.1"/>
    <property type="molecule type" value="Genomic_DNA"/>
</dbReference>
<proteinExistence type="predicted"/>
<sequence>MLGRGGSVALGTGMVGSGGSAPDLGIVGMVG</sequence>
<name>A0A7J9I0P2_9ROSI</name>
<evidence type="ECO:0000313" key="1">
    <source>
        <dbReference type="EMBL" id="MBA0815686.1"/>
    </source>
</evidence>
<comment type="caution">
    <text evidence="1">The sequence shown here is derived from an EMBL/GenBank/DDBJ whole genome shotgun (WGS) entry which is preliminary data.</text>
</comment>
<keyword evidence="2" id="KW-1185">Reference proteome</keyword>
<protein>
    <submittedName>
        <fullName evidence="1">Uncharacterized protein</fullName>
    </submittedName>
</protein>
<feature type="non-terminal residue" evidence="1">
    <location>
        <position position="1"/>
    </location>
</feature>
<dbReference type="OrthoDB" id="997867at2759"/>
<dbReference type="AlphaFoldDB" id="A0A7J9I0P2"/>
<dbReference type="Proteomes" id="UP000593560">
    <property type="component" value="Unassembled WGS sequence"/>
</dbReference>